<evidence type="ECO:0000256" key="5">
    <source>
        <dbReference type="SAM" id="MobiDB-lite"/>
    </source>
</evidence>
<dbReference type="Pfam" id="PF01734">
    <property type="entry name" value="Patatin"/>
    <property type="match status" value="1"/>
</dbReference>
<dbReference type="EMBL" id="JACIGI010000034">
    <property type="protein sequence ID" value="MBB4287365.1"/>
    <property type="molecule type" value="Genomic_DNA"/>
</dbReference>
<accession>A0A7W6S2U0</accession>
<feature type="short sequence motif" description="GXGXXG" evidence="4">
    <location>
        <begin position="17"/>
        <end position="22"/>
    </location>
</feature>
<evidence type="ECO:0000259" key="6">
    <source>
        <dbReference type="PROSITE" id="PS51635"/>
    </source>
</evidence>
<keyword evidence="3 4" id="KW-0443">Lipid metabolism</keyword>
<proteinExistence type="predicted"/>
<evidence type="ECO:0000256" key="3">
    <source>
        <dbReference type="ARBA" id="ARBA00023098"/>
    </source>
</evidence>
<dbReference type="GO" id="GO:0016787">
    <property type="term" value="F:hydrolase activity"/>
    <property type="evidence" value="ECO:0007669"/>
    <property type="project" value="UniProtKB-UniRule"/>
</dbReference>
<dbReference type="GO" id="GO:0016042">
    <property type="term" value="P:lipid catabolic process"/>
    <property type="evidence" value="ECO:0007669"/>
    <property type="project" value="UniProtKB-UniRule"/>
</dbReference>
<sequence>MTAGSPNTKPINVALQGGGAHGAFTWGVLDRLIEDGRLEIDGLSGTSAGSMNAVVYAYGKMTGGADGARAALTDFWAEVSRAGRLYSPVRMLPWESWDGSWNMDRSPLYMAFDVVTRAVSPYIFNPFDFNPLRDILERTVDFEALVHCRCTHLFISATNVRTGRVRVFTAPEMSVDVVMASACLPFLFKAVEIGDEAYWDGGYMGNPSLFPFYYHTGTDDVLIVNINPIERDAVPKSASDIMNRVNEISFNSALLSEMRAIAFVQKLIEEDWLNEEHQGKLRRVKFHAIRADQLMCDLSVASKFNTDWAFLCELRDRGRAAADAWLAAHAAEVGVRSTVDLHHDYLDTAKTVGPDPEGAPTPSGPVSADRDQSGPRRGSH</sequence>
<feature type="active site" description="Nucleophile" evidence="4">
    <location>
        <position position="47"/>
    </location>
</feature>
<evidence type="ECO:0000256" key="2">
    <source>
        <dbReference type="ARBA" id="ARBA00022963"/>
    </source>
</evidence>
<dbReference type="PANTHER" id="PTHR14226">
    <property type="entry name" value="NEUROPATHY TARGET ESTERASE/SWISS CHEESE D.MELANOGASTER"/>
    <property type="match status" value="1"/>
</dbReference>
<dbReference type="PROSITE" id="PS51635">
    <property type="entry name" value="PNPLA"/>
    <property type="match status" value="1"/>
</dbReference>
<feature type="short sequence motif" description="DGA/G" evidence="4">
    <location>
        <begin position="200"/>
        <end position="202"/>
    </location>
</feature>
<dbReference type="SUPFAM" id="SSF52151">
    <property type="entry name" value="FabD/lysophospholipase-like"/>
    <property type="match status" value="1"/>
</dbReference>
<feature type="domain" description="PNPLA" evidence="6">
    <location>
        <begin position="13"/>
        <end position="213"/>
    </location>
</feature>
<feature type="region of interest" description="Disordered" evidence="5">
    <location>
        <begin position="348"/>
        <end position="380"/>
    </location>
</feature>
<gene>
    <name evidence="7" type="ORF">GGD88_003112</name>
</gene>
<keyword evidence="1 4" id="KW-0378">Hydrolase</keyword>
<evidence type="ECO:0000256" key="1">
    <source>
        <dbReference type="ARBA" id="ARBA00022801"/>
    </source>
</evidence>
<comment type="caution">
    <text evidence="7">The sequence shown here is derived from an EMBL/GenBank/DDBJ whole genome shotgun (WGS) entry which is preliminary data.</text>
</comment>
<name>A0A7W6S2U0_9PROT</name>
<organism evidence="7 8">
    <name type="scientific">Roseospira goensis</name>
    <dbReference type="NCBI Taxonomy" id="391922"/>
    <lineage>
        <taxon>Bacteria</taxon>
        <taxon>Pseudomonadati</taxon>
        <taxon>Pseudomonadota</taxon>
        <taxon>Alphaproteobacteria</taxon>
        <taxon>Rhodospirillales</taxon>
        <taxon>Rhodospirillaceae</taxon>
        <taxon>Roseospira</taxon>
    </lineage>
</organism>
<feature type="active site" description="Proton acceptor" evidence="4">
    <location>
        <position position="200"/>
    </location>
</feature>
<dbReference type="InterPro" id="IPR016035">
    <property type="entry name" value="Acyl_Trfase/lysoPLipase"/>
</dbReference>
<evidence type="ECO:0000256" key="4">
    <source>
        <dbReference type="PROSITE-ProRule" id="PRU01161"/>
    </source>
</evidence>
<reference evidence="7 8" key="1">
    <citation type="submission" date="2020-08" db="EMBL/GenBank/DDBJ databases">
        <title>Genome sequencing of Purple Non-Sulfur Bacteria from various extreme environments.</title>
        <authorList>
            <person name="Mayer M."/>
        </authorList>
    </citation>
    <scope>NUCLEOTIDE SEQUENCE [LARGE SCALE GENOMIC DNA]</scope>
    <source>
        <strain evidence="7 8">JA135</strain>
    </source>
</reference>
<feature type="short sequence motif" description="GXSXG" evidence="4">
    <location>
        <begin position="45"/>
        <end position="49"/>
    </location>
</feature>
<dbReference type="InterPro" id="IPR002641">
    <property type="entry name" value="PNPLA_dom"/>
</dbReference>
<evidence type="ECO:0000313" key="8">
    <source>
        <dbReference type="Proteomes" id="UP000555728"/>
    </source>
</evidence>
<dbReference type="AlphaFoldDB" id="A0A7W6S2U0"/>
<dbReference type="PANTHER" id="PTHR14226:SF78">
    <property type="entry name" value="SLR0060 PROTEIN"/>
    <property type="match status" value="1"/>
</dbReference>
<dbReference type="Proteomes" id="UP000555728">
    <property type="component" value="Unassembled WGS sequence"/>
</dbReference>
<dbReference type="RefSeq" id="WP_184437025.1">
    <property type="nucleotide sequence ID" value="NZ_JACIGI010000034.1"/>
</dbReference>
<keyword evidence="8" id="KW-1185">Reference proteome</keyword>
<keyword evidence="2 4" id="KW-0442">Lipid degradation</keyword>
<protein>
    <submittedName>
        <fullName evidence="7">NTE family protein</fullName>
    </submittedName>
</protein>
<dbReference type="InterPro" id="IPR050301">
    <property type="entry name" value="NTE"/>
</dbReference>
<evidence type="ECO:0000313" key="7">
    <source>
        <dbReference type="EMBL" id="MBB4287365.1"/>
    </source>
</evidence>
<dbReference type="Gene3D" id="3.40.1090.10">
    <property type="entry name" value="Cytosolic phospholipase A2 catalytic domain"/>
    <property type="match status" value="2"/>
</dbReference>